<dbReference type="Proteomes" id="UP000886757">
    <property type="component" value="Unassembled WGS sequence"/>
</dbReference>
<feature type="transmembrane region" description="Helical" evidence="2">
    <location>
        <begin position="132"/>
        <end position="165"/>
    </location>
</feature>
<keyword evidence="2" id="KW-1133">Transmembrane helix</keyword>
<feature type="transmembrane region" description="Helical" evidence="2">
    <location>
        <begin position="177"/>
        <end position="205"/>
    </location>
</feature>
<feature type="transmembrane region" description="Helical" evidence="2">
    <location>
        <begin position="303"/>
        <end position="320"/>
    </location>
</feature>
<feature type="transmembrane region" description="Helical" evidence="2">
    <location>
        <begin position="226"/>
        <end position="249"/>
    </location>
</feature>
<feature type="transmembrane region" description="Helical" evidence="2">
    <location>
        <begin position="467"/>
        <end position="486"/>
    </location>
</feature>
<feature type="transmembrane region" description="Helical" evidence="2">
    <location>
        <begin position="274"/>
        <end position="296"/>
    </location>
</feature>
<keyword evidence="2" id="KW-0812">Transmembrane</keyword>
<feature type="region of interest" description="Disordered" evidence="1">
    <location>
        <begin position="656"/>
        <end position="682"/>
    </location>
</feature>
<reference evidence="3" key="1">
    <citation type="submission" date="2020-10" db="EMBL/GenBank/DDBJ databases">
        <authorList>
            <person name="Gilroy R."/>
        </authorList>
    </citation>
    <scope>NUCLEOTIDE SEQUENCE</scope>
    <source>
        <strain evidence="3">ChiSjej4B22-8148</strain>
    </source>
</reference>
<evidence type="ECO:0000313" key="3">
    <source>
        <dbReference type="EMBL" id="HIR14693.1"/>
    </source>
</evidence>
<feature type="transmembrane region" description="Helical" evidence="2">
    <location>
        <begin position="404"/>
        <end position="421"/>
    </location>
</feature>
<dbReference type="Pfam" id="PF09586">
    <property type="entry name" value="YfhO"/>
    <property type="match status" value="1"/>
</dbReference>
<dbReference type="PANTHER" id="PTHR38454">
    <property type="entry name" value="INTEGRAL MEMBRANE PROTEIN-RELATED"/>
    <property type="match status" value="1"/>
</dbReference>
<accession>A0A9D1AEB4</accession>
<keyword evidence="2" id="KW-0472">Membrane</keyword>
<feature type="transmembrane region" description="Helical" evidence="2">
    <location>
        <begin position="379"/>
        <end position="398"/>
    </location>
</feature>
<evidence type="ECO:0000256" key="2">
    <source>
        <dbReference type="SAM" id="Phobius"/>
    </source>
</evidence>
<proteinExistence type="predicted"/>
<reference evidence="3" key="2">
    <citation type="journal article" date="2021" name="PeerJ">
        <title>Extensive microbial diversity within the chicken gut microbiome revealed by metagenomics and culture.</title>
        <authorList>
            <person name="Gilroy R."/>
            <person name="Ravi A."/>
            <person name="Getino M."/>
            <person name="Pursley I."/>
            <person name="Horton D.L."/>
            <person name="Alikhan N.F."/>
            <person name="Baker D."/>
            <person name="Gharbi K."/>
            <person name="Hall N."/>
            <person name="Watson M."/>
            <person name="Adriaenssens E.M."/>
            <person name="Foster-Nyarko E."/>
            <person name="Jarju S."/>
            <person name="Secka A."/>
            <person name="Antonio M."/>
            <person name="Oren A."/>
            <person name="Chaudhuri R.R."/>
            <person name="La Ragione R."/>
            <person name="Hildebrand F."/>
            <person name="Pallen M.J."/>
        </authorList>
    </citation>
    <scope>NUCLEOTIDE SEQUENCE</scope>
    <source>
        <strain evidence="3">ChiSjej4B22-8148</strain>
    </source>
</reference>
<protein>
    <submittedName>
        <fullName evidence="3">YfhO family protein</fullName>
    </submittedName>
</protein>
<organism evidence="3 4">
    <name type="scientific">Candidatus Choladousia intestinavium</name>
    <dbReference type="NCBI Taxonomy" id="2840727"/>
    <lineage>
        <taxon>Bacteria</taxon>
        <taxon>Bacillati</taxon>
        <taxon>Bacillota</taxon>
        <taxon>Clostridia</taxon>
        <taxon>Lachnospirales</taxon>
        <taxon>Lachnospiraceae</taxon>
        <taxon>Lachnospiraceae incertae sedis</taxon>
        <taxon>Candidatus Choladousia</taxon>
    </lineage>
</organism>
<dbReference type="AlphaFoldDB" id="A0A9D1AEB4"/>
<feature type="transmembrane region" description="Helical" evidence="2">
    <location>
        <begin position="99"/>
        <end position="120"/>
    </location>
</feature>
<dbReference type="PANTHER" id="PTHR38454:SF1">
    <property type="entry name" value="INTEGRAL MEMBRANE PROTEIN"/>
    <property type="match status" value="1"/>
</dbReference>
<name>A0A9D1AEB4_9FIRM</name>
<dbReference type="InterPro" id="IPR018580">
    <property type="entry name" value="Uncharacterised_YfhO"/>
</dbReference>
<comment type="caution">
    <text evidence="3">The sequence shown here is derived from an EMBL/GenBank/DDBJ whole genome shotgun (WGS) entry which is preliminary data.</text>
</comment>
<feature type="transmembrane region" description="Helical" evidence="2">
    <location>
        <begin position="326"/>
        <end position="346"/>
    </location>
</feature>
<evidence type="ECO:0000313" key="4">
    <source>
        <dbReference type="Proteomes" id="UP000886757"/>
    </source>
</evidence>
<gene>
    <name evidence="3" type="ORF">IAB31_12305</name>
</gene>
<sequence>MKEKQIPLRYLLIFAATAGIFFLLQNTQGTIAGSRIDWISQHTAIVDYFRKHFYETHNLFPQFAAELGGGQNIYNFAYYGLYDPLYILGWLFPFIPMELWFQILGAAAHFSDGVLGFLWLKRHTGEKEGFAGAMIIMLSAAVVYHTFAQVMFVNYLPFFLLMLIGADIRKVTGKGTALTLGTIGMILTSFYFAPACMAALGIWILTGTQKEGRTVWKYIKSLFWQVFPALFGVLLSSFYLAPVFCALLGGRSGGGGVSWKELFLPDFNAEKYLYSPYGLGLTGLAVIILCIWLFAGKCRERRAAVLLSAVFVFPVFPWLLNGGLYARSKVFVPFLPLMSFLCARFFEGLGAKMENLRSCAAAKDVGTERNGNRRFTRESLIFGYIAGAFVLILGSGDLSRKGEALAIFADLLLCGAGLLFISAGSKADSLTCPGLCQMLRWFSIHLPAAGSLTVWKKRNRERRRQNFAVLLTICTMAVVCVVEIMGTQNTRVSRQELAEIYDADVRESVRSLLAGEARPVRLEVRGSRSYEKANQNRVLVPGQNLTTCYSSFENAAYTRFRKNIGLVRYTRNCLMQDAQNNPLFLRFMGVKYLVGGKKVPGWEKIKGDGASAVYRNDRTAPLSYLTDQTISSETFESLSWQEKQIVLLEAAAVPEKDGTQEKLPAERQRKEGGEAGRHPAERKVTIQETQNENGLVISKGDGFRIKADKEVKTEAVLDQKTQKGDYVFLSFRVENHRPSKDVTVTVNGVRNKLSSTATEYYNGNEVFHYTLALPEGTQRLSISFGAGDYEIRKLACCVGQVDEAKNGTLYANPADLQLSTSGNGYTGAIQAEEDQWLITSIPYDKSLSIYVDGICLKTESVNGGFAGA</sequence>
<dbReference type="EMBL" id="DVGK01000142">
    <property type="protein sequence ID" value="HIR14693.1"/>
    <property type="molecule type" value="Genomic_DNA"/>
</dbReference>
<evidence type="ECO:0000256" key="1">
    <source>
        <dbReference type="SAM" id="MobiDB-lite"/>
    </source>
</evidence>